<organism evidence="2">
    <name type="scientific">Arion vulgaris</name>
    <dbReference type="NCBI Taxonomy" id="1028688"/>
    <lineage>
        <taxon>Eukaryota</taxon>
        <taxon>Metazoa</taxon>
        <taxon>Spiralia</taxon>
        <taxon>Lophotrochozoa</taxon>
        <taxon>Mollusca</taxon>
        <taxon>Gastropoda</taxon>
        <taxon>Heterobranchia</taxon>
        <taxon>Euthyneura</taxon>
        <taxon>Panpulmonata</taxon>
        <taxon>Eupulmonata</taxon>
        <taxon>Stylommatophora</taxon>
        <taxon>Helicina</taxon>
        <taxon>Arionoidea</taxon>
        <taxon>Arionidae</taxon>
        <taxon>Arion</taxon>
    </lineage>
</organism>
<name>A0A0B6XYP2_9EUPU</name>
<dbReference type="EMBL" id="HACG01001796">
    <property type="protein sequence ID" value="CEK48661.1"/>
    <property type="molecule type" value="Transcribed_RNA"/>
</dbReference>
<protein>
    <submittedName>
        <fullName evidence="2">Uncharacterized protein</fullName>
    </submittedName>
</protein>
<feature type="region of interest" description="Disordered" evidence="1">
    <location>
        <begin position="26"/>
        <end position="50"/>
    </location>
</feature>
<accession>A0A0B6XYP2</accession>
<gene>
    <name evidence="2" type="primary">ORF4783</name>
</gene>
<sequence>MHYVHGSDTSNNNIDGPYQILDHKSVYHSGSQPDINRTHSHGFHNSMLKS</sequence>
<dbReference type="AlphaFoldDB" id="A0A0B6XYP2"/>
<proteinExistence type="predicted"/>
<evidence type="ECO:0000313" key="2">
    <source>
        <dbReference type="EMBL" id="CEK48661.1"/>
    </source>
</evidence>
<evidence type="ECO:0000256" key="1">
    <source>
        <dbReference type="SAM" id="MobiDB-lite"/>
    </source>
</evidence>
<reference evidence="2" key="1">
    <citation type="submission" date="2014-12" db="EMBL/GenBank/DDBJ databases">
        <title>Insight into the proteome of Arion vulgaris.</title>
        <authorList>
            <person name="Aradska J."/>
            <person name="Bulat T."/>
            <person name="Smidak R."/>
            <person name="Sarate P."/>
            <person name="Gangsoo J."/>
            <person name="Sialana F."/>
            <person name="Bilban M."/>
            <person name="Lubec G."/>
        </authorList>
    </citation>
    <scope>NUCLEOTIDE SEQUENCE</scope>
    <source>
        <tissue evidence="2">Skin</tissue>
    </source>
</reference>